<dbReference type="SUPFAM" id="SSF56496">
    <property type="entry name" value="Fibrinogen C-terminal domain-like"/>
    <property type="match status" value="1"/>
</dbReference>
<evidence type="ECO:0000256" key="2">
    <source>
        <dbReference type="SAM" id="Phobius"/>
    </source>
</evidence>
<evidence type="ECO:0000313" key="4">
    <source>
        <dbReference type="EMBL" id="KAL3864179.1"/>
    </source>
</evidence>
<dbReference type="SMART" id="SM00186">
    <property type="entry name" value="FBG"/>
    <property type="match status" value="1"/>
</dbReference>
<keyword evidence="5" id="KW-1185">Reference proteome</keyword>
<proteinExistence type="predicted"/>
<dbReference type="PROSITE" id="PS51406">
    <property type="entry name" value="FIBRINOGEN_C_2"/>
    <property type="match status" value="1"/>
</dbReference>
<dbReference type="Gene3D" id="3.90.215.10">
    <property type="entry name" value="Gamma Fibrinogen, chain A, domain 1"/>
    <property type="match status" value="1"/>
</dbReference>
<keyword evidence="1" id="KW-1015">Disulfide bond</keyword>
<dbReference type="InterPro" id="IPR002181">
    <property type="entry name" value="Fibrinogen_a/b/g_C_dom"/>
</dbReference>
<dbReference type="CDD" id="cd00087">
    <property type="entry name" value="FReD"/>
    <property type="match status" value="1"/>
</dbReference>
<dbReference type="Pfam" id="PF00147">
    <property type="entry name" value="Fibrinogen_C"/>
    <property type="match status" value="1"/>
</dbReference>
<feature type="transmembrane region" description="Helical" evidence="2">
    <location>
        <begin position="7"/>
        <end position="29"/>
    </location>
</feature>
<keyword evidence="2" id="KW-0812">Transmembrane</keyword>
<keyword evidence="2" id="KW-0472">Membrane</keyword>
<dbReference type="InterPro" id="IPR050373">
    <property type="entry name" value="Fibrinogen_C-term_domain"/>
</dbReference>
<feature type="domain" description="Fibrinogen C-terminal" evidence="3">
    <location>
        <begin position="106"/>
        <end position="320"/>
    </location>
</feature>
<dbReference type="AlphaFoldDB" id="A0ABD3VRG4"/>
<sequence length="320" mass="36071">MTVPSEIVYCIIIGLISILYVGSALESYFCECIERPRLKTKICRNRTLWTVNQTGESQCFLKCLRDGERCQAIFHNGLANTCQGHSAVLTELDDCYDEEGSNYYQKCTSRRKRNCQEILCSGQHATGIYTIYPDDDFNGVNVRCDMDTDGGGWTVIQRRVDGSVNFDRLWTDYKSGFGNKSKEYWLGLDNIHKLTSQGNVTLRVDLIAPGPPKRSAYAVYSKFTVGDESSKYILTVAGYSGNANDDLSKHNGMKFTTTDNDNDLISDNCAIVYHGAFWFANCHPVNLNGLYVSVSFYSGVVWDYLSGPWVSLIYTEMKLR</sequence>
<dbReference type="FunFam" id="3.90.215.10:FF:000001">
    <property type="entry name" value="Tenascin isoform 1"/>
    <property type="match status" value="1"/>
</dbReference>
<organism evidence="4 5">
    <name type="scientific">Sinanodonta woodiana</name>
    <name type="common">Chinese pond mussel</name>
    <name type="synonym">Anodonta woodiana</name>
    <dbReference type="NCBI Taxonomy" id="1069815"/>
    <lineage>
        <taxon>Eukaryota</taxon>
        <taxon>Metazoa</taxon>
        <taxon>Spiralia</taxon>
        <taxon>Lophotrochozoa</taxon>
        <taxon>Mollusca</taxon>
        <taxon>Bivalvia</taxon>
        <taxon>Autobranchia</taxon>
        <taxon>Heteroconchia</taxon>
        <taxon>Palaeoheterodonta</taxon>
        <taxon>Unionida</taxon>
        <taxon>Unionoidea</taxon>
        <taxon>Unionidae</taxon>
        <taxon>Unioninae</taxon>
        <taxon>Sinanodonta</taxon>
    </lineage>
</organism>
<comment type="caution">
    <text evidence="4">The sequence shown here is derived from an EMBL/GenBank/DDBJ whole genome shotgun (WGS) entry which is preliminary data.</text>
</comment>
<name>A0ABD3VRG4_SINWO</name>
<dbReference type="PANTHER" id="PTHR19143">
    <property type="entry name" value="FIBRINOGEN/TENASCIN/ANGIOPOEITIN"/>
    <property type="match status" value="1"/>
</dbReference>
<keyword evidence="2" id="KW-1133">Transmembrane helix</keyword>
<dbReference type="NCBIfam" id="NF040941">
    <property type="entry name" value="GGGWT_bact"/>
    <property type="match status" value="1"/>
</dbReference>
<gene>
    <name evidence="4" type="ORF">ACJMK2_005885</name>
</gene>
<evidence type="ECO:0000313" key="5">
    <source>
        <dbReference type="Proteomes" id="UP001634394"/>
    </source>
</evidence>
<dbReference type="PANTHER" id="PTHR19143:SF458">
    <property type="entry name" value="FIBRINOGEN C-TERMINAL DOMAIN-CONTAINING PROTEIN-RELATED"/>
    <property type="match status" value="1"/>
</dbReference>
<dbReference type="Proteomes" id="UP001634394">
    <property type="component" value="Unassembled WGS sequence"/>
</dbReference>
<protein>
    <recommendedName>
        <fullName evidence="3">Fibrinogen C-terminal domain-containing protein</fullName>
    </recommendedName>
</protein>
<evidence type="ECO:0000259" key="3">
    <source>
        <dbReference type="PROSITE" id="PS51406"/>
    </source>
</evidence>
<accession>A0ABD3VRG4</accession>
<dbReference type="EMBL" id="JBJQND010000010">
    <property type="protein sequence ID" value="KAL3864179.1"/>
    <property type="molecule type" value="Genomic_DNA"/>
</dbReference>
<reference evidence="4 5" key="1">
    <citation type="submission" date="2024-11" db="EMBL/GenBank/DDBJ databases">
        <title>Chromosome-level genome assembly of the freshwater bivalve Anodonta woodiana.</title>
        <authorList>
            <person name="Chen X."/>
        </authorList>
    </citation>
    <scope>NUCLEOTIDE SEQUENCE [LARGE SCALE GENOMIC DNA]</scope>
    <source>
        <strain evidence="4">MN2024</strain>
        <tissue evidence="4">Gills</tissue>
    </source>
</reference>
<dbReference type="InterPro" id="IPR014716">
    <property type="entry name" value="Fibrinogen_a/b/g_C_1"/>
</dbReference>
<dbReference type="InterPro" id="IPR036056">
    <property type="entry name" value="Fibrinogen-like_C"/>
</dbReference>
<evidence type="ECO:0000256" key="1">
    <source>
        <dbReference type="ARBA" id="ARBA00023157"/>
    </source>
</evidence>